<proteinExistence type="predicted"/>
<dbReference type="AlphaFoldDB" id="A0A0C2M6T4"/>
<reference evidence="1 2" key="1">
    <citation type="journal article" date="2014" name="Genome Biol. Evol.">
        <title>The genome of the myxosporean Thelohanellus kitauei shows adaptations to nutrient acquisition within its fish host.</title>
        <authorList>
            <person name="Yang Y."/>
            <person name="Xiong J."/>
            <person name="Zhou Z."/>
            <person name="Huo F."/>
            <person name="Miao W."/>
            <person name="Ran C."/>
            <person name="Liu Y."/>
            <person name="Zhang J."/>
            <person name="Feng J."/>
            <person name="Wang M."/>
            <person name="Wang M."/>
            <person name="Wang L."/>
            <person name="Yao B."/>
        </authorList>
    </citation>
    <scope>NUCLEOTIDE SEQUENCE [LARGE SCALE GENOMIC DNA]</scope>
    <source>
        <strain evidence="1">Wuqing</strain>
    </source>
</reference>
<evidence type="ECO:0000313" key="1">
    <source>
        <dbReference type="EMBL" id="KII62735.1"/>
    </source>
</evidence>
<evidence type="ECO:0000313" key="2">
    <source>
        <dbReference type="Proteomes" id="UP000031668"/>
    </source>
</evidence>
<accession>A0A0C2M6T4</accession>
<name>A0A0C2M6T4_THEKT</name>
<gene>
    <name evidence="1" type="ORF">RF11_02854</name>
</gene>
<organism evidence="1 2">
    <name type="scientific">Thelohanellus kitauei</name>
    <name type="common">Myxosporean</name>
    <dbReference type="NCBI Taxonomy" id="669202"/>
    <lineage>
        <taxon>Eukaryota</taxon>
        <taxon>Metazoa</taxon>
        <taxon>Cnidaria</taxon>
        <taxon>Myxozoa</taxon>
        <taxon>Myxosporea</taxon>
        <taxon>Bivalvulida</taxon>
        <taxon>Platysporina</taxon>
        <taxon>Myxobolidae</taxon>
        <taxon>Thelohanellus</taxon>
    </lineage>
</organism>
<dbReference type="Proteomes" id="UP000031668">
    <property type="component" value="Unassembled WGS sequence"/>
</dbReference>
<comment type="caution">
    <text evidence="1">The sequence shown here is derived from an EMBL/GenBank/DDBJ whole genome shotgun (WGS) entry which is preliminary data.</text>
</comment>
<protein>
    <submittedName>
        <fullName evidence="1">Uncharacterized protein</fullName>
    </submittedName>
</protein>
<keyword evidence="2" id="KW-1185">Reference proteome</keyword>
<dbReference type="EMBL" id="JWZT01004879">
    <property type="protein sequence ID" value="KII62735.1"/>
    <property type="molecule type" value="Genomic_DNA"/>
</dbReference>
<sequence>MISQLLENIKSSLKSNSKRPDNQDSVSLELLNVSQVVSTITAASRKPVILRKEGQFVITQKIENNEKHLVFEWIPMEGYLSRFSKRKISSDLSDSSPQLEAIEALDSYTTNRVANFWQIVRTSTKWLKSIQIRWTDWANDVGYLVLKDFDSFIKKFKFQEGGISKINMILNSYKYRSKYDKNESFKLTYVINNIDDFFESVIYLQDLNNQKPDEEPRFVDVQSYESFFNEHGQMEDIFNFKRVRN</sequence>